<keyword evidence="6" id="KW-1133">Transmembrane helix</keyword>
<dbReference type="CDD" id="cd11304">
    <property type="entry name" value="Cadherin_repeat"/>
    <property type="match status" value="1"/>
</dbReference>
<dbReference type="GeneID" id="106817660"/>
<dbReference type="PANTHER" id="PTHR24025:SF23">
    <property type="entry name" value="NEURAL-CADHERIN"/>
    <property type="match status" value="1"/>
</dbReference>
<evidence type="ECO:0000256" key="1">
    <source>
        <dbReference type="ARBA" id="ARBA00004370"/>
    </source>
</evidence>
<dbReference type="Proteomes" id="UP000695022">
    <property type="component" value="Unplaced"/>
</dbReference>
<dbReference type="SMART" id="SM00112">
    <property type="entry name" value="CA"/>
    <property type="match status" value="1"/>
</dbReference>
<dbReference type="InterPro" id="IPR015919">
    <property type="entry name" value="Cadherin-like_sf"/>
</dbReference>
<gene>
    <name evidence="11" type="primary">LOC106817660</name>
</gene>
<evidence type="ECO:0000259" key="9">
    <source>
        <dbReference type="PROSITE" id="PS50268"/>
    </source>
</evidence>
<dbReference type="PROSITE" id="PS50268">
    <property type="entry name" value="CADHERIN_2"/>
    <property type="match status" value="1"/>
</dbReference>
<evidence type="ECO:0000256" key="8">
    <source>
        <dbReference type="PROSITE-ProRule" id="PRU00043"/>
    </source>
</evidence>
<keyword evidence="7" id="KW-0472">Membrane</keyword>
<keyword evidence="5" id="KW-0130">Cell adhesion</keyword>
<dbReference type="Gene3D" id="2.60.40.60">
    <property type="entry name" value="Cadherins"/>
    <property type="match status" value="1"/>
</dbReference>
<organism evidence="10 11">
    <name type="scientific">Priapulus caudatus</name>
    <name type="common">Priapulid worm</name>
    <dbReference type="NCBI Taxonomy" id="37621"/>
    <lineage>
        <taxon>Eukaryota</taxon>
        <taxon>Metazoa</taxon>
        <taxon>Ecdysozoa</taxon>
        <taxon>Scalidophora</taxon>
        <taxon>Priapulida</taxon>
        <taxon>Priapulimorpha</taxon>
        <taxon>Priapulimorphida</taxon>
        <taxon>Priapulidae</taxon>
        <taxon>Priapulus</taxon>
    </lineage>
</organism>
<keyword evidence="10" id="KW-1185">Reference proteome</keyword>
<dbReference type="SUPFAM" id="SSF49313">
    <property type="entry name" value="Cadherin-like"/>
    <property type="match status" value="1"/>
</dbReference>
<keyword evidence="4 8" id="KW-0106">Calcium</keyword>
<evidence type="ECO:0000256" key="5">
    <source>
        <dbReference type="ARBA" id="ARBA00022889"/>
    </source>
</evidence>
<dbReference type="InterPro" id="IPR050971">
    <property type="entry name" value="Cadherin-domain_protein"/>
</dbReference>
<sequence>MPEPIRAVDADDINNPVTYSFVSGTRADYAHYFSIDERTGVVTQTAPISRGDTDKVILLVQAQEMTSGVAIPGRFSVATLTVHVTAVNSHDPVLELTGRVGFVEENAPVGTVVRTDRDESAPGMRITAYDPDLP</sequence>
<dbReference type="RefSeq" id="XP_014677833.1">
    <property type="nucleotide sequence ID" value="XM_014822347.1"/>
</dbReference>
<protein>
    <submittedName>
        <fullName evidence="11">Protocadherin-like wing polarity protein stan</fullName>
    </submittedName>
</protein>
<evidence type="ECO:0000256" key="7">
    <source>
        <dbReference type="ARBA" id="ARBA00023136"/>
    </source>
</evidence>
<feature type="domain" description="Cadherin" evidence="9">
    <location>
        <begin position="5"/>
        <end position="94"/>
    </location>
</feature>
<comment type="subcellular location">
    <subcellularLocation>
        <location evidence="1">Membrane</location>
    </subcellularLocation>
</comment>
<dbReference type="Pfam" id="PF00028">
    <property type="entry name" value="Cadherin"/>
    <property type="match status" value="1"/>
</dbReference>
<keyword evidence="2" id="KW-0812">Transmembrane</keyword>
<evidence type="ECO:0000256" key="4">
    <source>
        <dbReference type="ARBA" id="ARBA00022837"/>
    </source>
</evidence>
<accession>A0ABM1F062</accession>
<dbReference type="InterPro" id="IPR002126">
    <property type="entry name" value="Cadherin-like_dom"/>
</dbReference>
<proteinExistence type="predicted"/>
<evidence type="ECO:0000256" key="6">
    <source>
        <dbReference type="ARBA" id="ARBA00022989"/>
    </source>
</evidence>
<reference evidence="11" key="1">
    <citation type="submission" date="2025-08" db="UniProtKB">
        <authorList>
            <consortium name="RefSeq"/>
        </authorList>
    </citation>
    <scope>IDENTIFICATION</scope>
</reference>
<evidence type="ECO:0000313" key="11">
    <source>
        <dbReference type="RefSeq" id="XP_014677833.1"/>
    </source>
</evidence>
<dbReference type="PANTHER" id="PTHR24025">
    <property type="entry name" value="DESMOGLEIN FAMILY MEMBER"/>
    <property type="match status" value="1"/>
</dbReference>
<keyword evidence="3" id="KW-0677">Repeat</keyword>
<name>A0ABM1F062_PRICU</name>
<evidence type="ECO:0000256" key="3">
    <source>
        <dbReference type="ARBA" id="ARBA00022737"/>
    </source>
</evidence>
<evidence type="ECO:0000256" key="2">
    <source>
        <dbReference type="ARBA" id="ARBA00022692"/>
    </source>
</evidence>
<evidence type="ECO:0000313" key="10">
    <source>
        <dbReference type="Proteomes" id="UP000695022"/>
    </source>
</evidence>